<proteinExistence type="inferred from homology"/>
<dbReference type="Pfam" id="PF19305">
    <property type="entry name" value="MmgE_PrpD_C"/>
    <property type="match status" value="1"/>
</dbReference>
<evidence type="ECO:0000313" key="5">
    <source>
        <dbReference type="EMBL" id="SEJ77868.1"/>
    </source>
</evidence>
<evidence type="ECO:0000259" key="3">
    <source>
        <dbReference type="Pfam" id="PF19305"/>
    </source>
</evidence>
<name>A0A143Z6B8_9LACT</name>
<comment type="similarity">
    <text evidence="1">Belongs to the PrpD family.</text>
</comment>
<accession>A0A143Z6B8</accession>
<dbReference type="EMBL" id="FJNB01000025">
    <property type="protein sequence ID" value="CZR08566.1"/>
    <property type="molecule type" value="Genomic_DNA"/>
</dbReference>
<dbReference type="InterPro" id="IPR045337">
    <property type="entry name" value="MmgE_PrpD_C"/>
</dbReference>
<dbReference type="InterPro" id="IPR042183">
    <property type="entry name" value="MmgE/PrpD_sf_1"/>
</dbReference>
<dbReference type="AlphaFoldDB" id="A0A143Z6B8"/>
<feature type="domain" description="MmgE/PrpD C-terminal" evidence="3">
    <location>
        <begin position="275"/>
        <end position="439"/>
    </location>
</feature>
<gene>
    <name evidence="5" type="ORF">SAMN05216375_12624</name>
    <name evidence="4" type="ORF">TR210_2597</name>
</gene>
<dbReference type="InterPro" id="IPR005656">
    <property type="entry name" value="MmgE_PrpD"/>
</dbReference>
<keyword evidence="7" id="KW-1185">Reference proteome</keyword>
<dbReference type="Gene3D" id="3.30.1330.120">
    <property type="entry name" value="2-methylcitrate dehydratase PrpD"/>
    <property type="match status" value="1"/>
</dbReference>
<dbReference type="PANTHER" id="PTHR16943:SF8">
    <property type="entry name" value="2-METHYLCITRATE DEHYDRATASE"/>
    <property type="match status" value="1"/>
</dbReference>
<feature type="domain" description="MmgE/PrpD N-terminal" evidence="2">
    <location>
        <begin position="13"/>
        <end position="244"/>
    </location>
</feature>
<reference evidence="5 7" key="2">
    <citation type="submission" date="2016-10" db="EMBL/GenBank/DDBJ databases">
        <authorList>
            <person name="Varghese N."/>
            <person name="Submissions S."/>
        </authorList>
    </citation>
    <scope>NUCLEOTIDE SEQUENCE [LARGE SCALE GENOMIC DNA]</scope>
    <source>
        <strain evidence="5 7">DSM 22150</strain>
    </source>
</reference>
<dbReference type="Proteomes" id="UP000199280">
    <property type="component" value="Unassembled WGS sequence"/>
</dbReference>
<dbReference type="EMBL" id="FNYT01000026">
    <property type="protein sequence ID" value="SEJ77868.1"/>
    <property type="molecule type" value="Genomic_DNA"/>
</dbReference>
<reference evidence="4 6" key="1">
    <citation type="submission" date="2016-02" db="EMBL/GenBank/DDBJ databases">
        <authorList>
            <person name="Wen L."/>
            <person name="He K."/>
            <person name="Yang H."/>
        </authorList>
    </citation>
    <scope>NUCLEOTIDE SEQUENCE [LARGE SCALE GENOMIC DNA]</scope>
    <source>
        <strain evidence="4">Trichococcus_R210</strain>
    </source>
</reference>
<dbReference type="InterPro" id="IPR042188">
    <property type="entry name" value="MmgE/PrpD_sf_2"/>
</dbReference>
<dbReference type="GO" id="GO:0016829">
    <property type="term" value="F:lyase activity"/>
    <property type="evidence" value="ECO:0007669"/>
    <property type="project" value="InterPro"/>
</dbReference>
<evidence type="ECO:0000313" key="6">
    <source>
        <dbReference type="Proteomes" id="UP000076878"/>
    </source>
</evidence>
<organism evidence="4 6">
    <name type="scientific">Trichococcus ilyis</name>
    <dbReference type="NCBI Taxonomy" id="640938"/>
    <lineage>
        <taxon>Bacteria</taxon>
        <taxon>Bacillati</taxon>
        <taxon>Bacillota</taxon>
        <taxon>Bacilli</taxon>
        <taxon>Lactobacillales</taxon>
        <taxon>Carnobacteriaceae</taxon>
        <taxon>Trichococcus</taxon>
    </lineage>
</organism>
<dbReference type="InterPro" id="IPR036148">
    <property type="entry name" value="MmgE/PrpD_sf"/>
</dbReference>
<dbReference type="SUPFAM" id="SSF103378">
    <property type="entry name" value="2-methylcitrate dehydratase PrpD"/>
    <property type="match status" value="1"/>
</dbReference>
<dbReference type="PANTHER" id="PTHR16943">
    <property type="entry name" value="2-METHYLCITRATE DEHYDRATASE-RELATED"/>
    <property type="match status" value="1"/>
</dbReference>
<evidence type="ECO:0000313" key="7">
    <source>
        <dbReference type="Proteomes" id="UP000199280"/>
    </source>
</evidence>
<dbReference type="InterPro" id="IPR045336">
    <property type="entry name" value="MmgE_PrpD_N"/>
</dbReference>
<evidence type="ECO:0000256" key="1">
    <source>
        <dbReference type="ARBA" id="ARBA00006174"/>
    </source>
</evidence>
<sequence>MGSLIGSTEKLVAEVLKATPTADVAALREAKRGILDYLASAYAGRDDAGAVKLLGAIEAEGGRPIAALIGQNKRANRRQAALVNGFLGHALDYDDVHSDVRGHPSSVILPTLFALASGREISGKQFLDAYILGVEVMARLGRAIGTASYLKGWHNTSLLGAVAATFAGARLLGFTAEQTQNAVGIAVSQAGGLRVQFGTEMKPLHAGLAAQQAVQAIEWTQQAFRGTDAALDSKIGFLHVYGGKAADEAARTALTEDWGKTWRIAAPGLWFKRNPFCSAAAHGADAALELAQLHVDAAAIEKIDIVFPPGGDAALIHTRPQTGEQGRFSIEYVVALALLGQPYTLANFSSAPVSSEAGMLMEKMSRCYDADHKPDPQAIPIGRFTIVRIMLTDGSVHSREVSVPTGSPQAPLTDAELENKWRDSAPDQDKAERLLQAIRGLENAWLSGLEELL</sequence>
<dbReference type="Pfam" id="PF03972">
    <property type="entry name" value="MmgE_PrpD_N"/>
    <property type="match status" value="1"/>
</dbReference>
<dbReference type="STRING" id="640938.TR210_2597"/>
<protein>
    <submittedName>
        <fullName evidence="5">2-methylcitrate dehydratase PrpD</fullName>
    </submittedName>
    <submittedName>
        <fullName evidence="4">Mmge/prpd</fullName>
    </submittedName>
</protein>
<evidence type="ECO:0000259" key="2">
    <source>
        <dbReference type="Pfam" id="PF03972"/>
    </source>
</evidence>
<dbReference type="RefSeq" id="WP_084254011.1">
    <property type="nucleotide sequence ID" value="NZ_FJNB01000025.1"/>
</dbReference>
<dbReference type="Gene3D" id="1.10.4100.10">
    <property type="entry name" value="2-methylcitrate dehydratase PrpD"/>
    <property type="match status" value="1"/>
</dbReference>
<dbReference type="Proteomes" id="UP000076878">
    <property type="component" value="Unassembled WGS sequence"/>
</dbReference>
<evidence type="ECO:0000313" key="4">
    <source>
        <dbReference type="EMBL" id="CZR08566.1"/>
    </source>
</evidence>
<dbReference type="OrthoDB" id="9795089at2"/>